<dbReference type="WBParaSite" id="ASIM_0000998501-mRNA-1">
    <property type="protein sequence ID" value="ASIM_0000998501-mRNA-1"/>
    <property type="gene ID" value="ASIM_0000998501"/>
</dbReference>
<reference evidence="1" key="1">
    <citation type="submission" date="2017-02" db="UniProtKB">
        <authorList>
            <consortium name="WormBaseParasite"/>
        </authorList>
    </citation>
    <scope>IDENTIFICATION</scope>
</reference>
<protein>
    <submittedName>
        <fullName evidence="1">SAM-dependent methyltransferase</fullName>
    </submittedName>
</protein>
<accession>A0A0M3JQN4</accession>
<organism evidence="1">
    <name type="scientific">Anisakis simplex</name>
    <name type="common">Herring worm</name>
    <dbReference type="NCBI Taxonomy" id="6269"/>
    <lineage>
        <taxon>Eukaryota</taxon>
        <taxon>Metazoa</taxon>
        <taxon>Ecdysozoa</taxon>
        <taxon>Nematoda</taxon>
        <taxon>Chromadorea</taxon>
        <taxon>Rhabditida</taxon>
        <taxon>Spirurina</taxon>
        <taxon>Ascaridomorpha</taxon>
        <taxon>Ascaridoidea</taxon>
        <taxon>Anisakidae</taxon>
        <taxon>Anisakis</taxon>
        <taxon>Anisakis simplex complex</taxon>
    </lineage>
</organism>
<sequence length="37" mass="4609">LRYIIFQSKRMLAVERFTPHRMIPFELVFRCRVLMPL</sequence>
<dbReference type="AlphaFoldDB" id="A0A0M3JQN4"/>
<proteinExistence type="predicted"/>
<name>A0A0M3JQN4_ANISI</name>
<evidence type="ECO:0000313" key="1">
    <source>
        <dbReference type="WBParaSite" id="ASIM_0000998501-mRNA-1"/>
    </source>
</evidence>